<feature type="chain" id="PRO_5045007217" description="Carboxylic ester hydrolase" evidence="3">
    <location>
        <begin position="20"/>
        <end position="560"/>
    </location>
</feature>
<dbReference type="InterPro" id="IPR029058">
    <property type="entry name" value="AB_hydrolase_fold"/>
</dbReference>
<accession>A0ABQ3AK25</accession>
<dbReference type="Proteomes" id="UP000601597">
    <property type="component" value="Unassembled WGS sequence"/>
</dbReference>
<dbReference type="PANTHER" id="PTHR11559">
    <property type="entry name" value="CARBOXYLESTERASE"/>
    <property type="match status" value="1"/>
</dbReference>
<dbReference type="SUPFAM" id="SSF53474">
    <property type="entry name" value="alpha/beta-Hydrolases"/>
    <property type="match status" value="1"/>
</dbReference>
<dbReference type="InterPro" id="IPR019819">
    <property type="entry name" value="Carboxylesterase_B_CS"/>
</dbReference>
<organism evidence="6 7">
    <name type="scientific">Marinobacter zhanjiangensis</name>
    <dbReference type="NCBI Taxonomy" id="578215"/>
    <lineage>
        <taxon>Bacteria</taxon>
        <taxon>Pseudomonadati</taxon>
        <taxon>Pseudomonadota</taxon>
        <taxon>Gammaproteobacteria</taxon>
        <taxon>Pseudomonadales</taxon>
        <taxon>Marinobacteraceae</taxon>
        <taxon>Marinobacter</taxon>
    </lineage>
</organism>
<evidence type="ECO:0000313" key="7">
    <source>
        <dbReference type="Proteomes" id="UP000601597"/>
    </source>
</evidence>
<gene>
    <name evidence="6" type="ORF">GCM10007071_01460</name>
</gene>
<dbReference type="Gene3D" id="3.40.50.1820">
    <property type="entry name" value="alpha/beta hydrolase"/>
    <property type="match status" value="1"/>
</dbReference>
<reference evidence="7" key="1">
    <citation type="journal article" date="2019" name="Int. J. Syst. Evol. Microbiol.">
        <title>The Global Catalogue of Microorganisms (GCM) 10K type strain sequencing project: providing services to taxonomists for standard genome sequencing and annotation.</title>
        <authorList>
            <consortium name="The Broad Institute Genomics Platform"/>
            <consortium name="The Broad Institute Genome Sequencing Center for Infectious Disease"/>
            <person name="Wu L."/>
            <person name="Ma J."/>
        </authorList>
    </citation>
    <scope>NUCLEOTIDE SEQUENCE [LARGE SCALE GENOMIC DNA]</scope>
    <source>
        <strain evidence="7">KCTC 22280</strain>
    </source>
</reference>
<evidence type="ECO:0000313" key="6">
    <source>
        <dbReference type="EMBL" id="GGY58970.1"/>
    </source>
</evidence>
<feature type="region of interest" description="Disordered" evidence="4">
    <location>
        <begin position="504"/>
        <end position="525"/>
    </location>
</feature>
<dbReference type="EC" id="3.1.1.-" evidence="3"/>
<dbReference type="InterPro" id="IPR002018">
    <property type="entry name" value="CarbesteraseB"/>
</dbReference>
<keyword evidence="7" id="KW-1185">Reference proteome</keyword>
<feature type="domain" description="Carboxylesterase type B" evidence="5">
    <location>
        <begin position="44"/>
        <end position="553"/>
    </location>
</feature>
<sequence length="560" mass="59076">MKLQDNNTFWRMSLSTVLAATLLAGCGGSSSGDDDDIESGVSGPTRATQQGEVEGVEQGDMLAFKGIPYAKPPVGELRYAAPEPAEAWETRLKATEFGGSCLQPQAEDSTFGAAGSTEDCLYLNVYQPEEANGDNAVMVWIHGGAFETGSGNAYDPAGLIDEGVVVVTINYRLGVLGFLSHPDLAAEDPNGYSGSWGLLDQQLALQWVHDNIENFGGNPDNVTIFGESAGGASVMSLVVSPTATELFDKAIVQSGAYTGSQPDQATVEGGGATFYQNLDSACSDIDCIRSLDASVIQAAQADADLDFVPSRRGDVMPDSISTALANDTYNMVPVMTGSNLDEWRLFVAIGELTRFAAGQSPEEAVLGRDDYAPEVASLLEVPETTAQMIIDNQYPLADYDNTSVAVGAVGTDAVFSCGALGQIGQMVGHNTVYAYEFTDRAAPKIIPEGNSFNLGAAHAFEIQYIFNSRESRLASLDDGGRGMTETQADLADAMTAYWANFAKSEDGNPNSTDGTGVSWPSVNSTGEMIELDPDGIATKSTTQFGDEHKCGFWGSFGSAT</sequence>
<dbReference type="PROSITE" id="PS51257">
    <property type="entry name" value="PROKAR_LIPOPROTEIN"/>
    <property type="match status" value="1"/>
</dbReference>
<proteinExistence type="inferred from homology"/>
<feature type="compositionally biased region" description="Polar residues" evidence="4">
    <location>
        <begin position="507"/>
        <end position="525"/>
    </location>
</feature>
<name>A0ABQ3AK25_9GAMM</name>
<evidence type="ECO:0000259" key="5">
    <source>
        <dbReference type="Pfam" id="PF00135"/>
    </source>
</evidence>
<keyword evidence="2 3" id="KW-0378">Hydrolase</keyword>
<dbReference type="PROSITE" id="PS00122">
    <property type="entry name" value="CARBOXYLESTERASE_B_1"/>
    <property type="match status" value="1"/>
</dbReference>
<protein>
    <recommendedName>
        <fullName evidence="3">Carboxylic ester hydrolase</fullName>
        <ecNumber evidence="3">3.1.1.-</ecNumber>
    </recommendedName>
</protein>
<dbReference type="GO" id="GO:0016787">
    <property type="term" value="F:hydrolase activity"/>
    <property type="evidence" value="ECO:0007669"/>
    <property type="project" value="UniProtKB-KW"/>
</dbReference>
<comment type="similarity">
    <text evidence="1 3">Belongs to the type-B carboxylesterase/lipase family.</text>
</comment>
<evidence type="ECO:0000256" key="4">
    <source>
        <dbReference type="SAM" id="MobiDB-lite"/>
    </source>
</evidence>
<evidence type="ECO:0000256" key="1">
    <source>
        <dbReference type="ARBA" id="ARBA00005964"/>
    </source>
</evidence>
<keyword evidence="3" id="KW-0732">Signal</keyword>
<evidence type="ECO:0000256" key="2">
    <source>
        <dbReference type="ARBA" id="ARBA00022801"/>
    </source>
</evidence>
<dbReference type="PROSITE" id="PS00941">
    <property type="entry name" value="CARBOXYLESTERASE_B_2"/>
    <property type="match status" value="1"/>
</dbReference>
<comment type="caution">
    <text evidence="6">The sequence shown here is derived from an EMBL/GenBank/DDBJ whole genome shotgun (WGS) entry which is preliminary data.</text>
</comment>
<feature type="region of interest" description="Disordered" evidence="4">
    <location>
        <begin position="29"/>
        <end position="55"/>
    </location>
</feature>
<evidence type="ECO:0000256" key="3">
    <source>
        <dbReference type="RuleBase" id="RU361235"/>
    </source>
</evidence>
<dbReference type="InterPro" id="IPR019826">
    <property type="entry name" value="Carboxylesterase_B_AS"/>
</dbReference>
<feature type="signal peptide" evidence="3">
    <location>
        <begin position="1"/>
        <end position="19"/>
    </location>
</feature>
<dbReference type="EMBL" id="BMXV01000001">
    <property type="protein sequence ID" value="GGY58970.1"/>
    <property type="molecule type" value="Genomic_DNA"/>
</dbReference>
<dbReference type="Pfam" id="PF00135">
    <property type="entry name" value="COesterase"/>
    <property type="match status" value="1"/>
</dbReference>
<dbReference type="InterPro" id="IPR050309">
    <property type="entry name" value="Type-B_Carboxylest/Lipase"/>
</dbReference>